<dbReference type="SUPFAM" id="SSF55874">
    <property type="entry name" value="ATPase domain of HSP90 chaperone/DNA topoisomerase II/histidine kinase"/>
    <property type="match status" value="1"/>
</dbReference>
<keyword evidence="6" id="KW-0808">Transferase</keyword>
<feature type="region of interest" description="Disordered" evidence="13">
    <location>
        <begin position="128"/>
        <end position="155"/>
    </location>
</feature>
<dbReference type="InterPro" id="IPR051315">
    <property type="entry name" value="Bact_Chemotaxis_CheA"/>
</dbReference>
<evidence type="ECO:0000256" key="3">
    <source>
        <dbReference type="ARBA" id="ARBA00021495"/>
    </source>
</evidence>
<evidence type="ECO:0000256" key="4">
    <source>
        <dbReference type="ARBA" id="ARBA00022500"/>
    </source>
</evidence>
<keyword evidence="4" id="KW-0145">Chemotaxis</keyword>
<evidence type="ECO:0000313" key="17">
    <source>
        <dbReference type="EMBL" id="MBW9063657.1"/>
    </source>
</evidence>
<dbReference type="SMART" id="SM00387">
    <property type="entry name" value="HATPase_c"/>
    <property type="match status" value="1"/>
</dbReference>
<evidence type="ECO:0000256" key="2">
    <source>
        <dbReference type="ARBA" id="ARBA00012438"/>
    </source>
</evidence>
<dbReference type="PROSITE" id="PS50851">
    <property type="entry name" value="CHEW"/>
    <property type="match status" value="1"/>
</dbReference>
<dbReference type="PANTHER" id="PTHR43395">
    <property type="entry name" value="SENSOR HISTIDINE KINASE CHEA"/>
    <property type="match status" value="1"/>
</dbReference>
<evidence type="ECO:0000256" key="6">
    <source>
        <dbReference type="ARBA" id="ARBA00022679"/>
    </source>
</evidence>
<evidence type="ECO:0000259" key="15">
    <source>
        <dbReference type="PROSITE" id="PS50851"/>
    </source>
</evidence>
<comment type="function">
    <text evidence="11">Involved in the transmission of sensory signals from the chemoreceptors to the flagellar motors. CheA is autophosphorylated; it can transfer its phosphate group to either CheB or CheY.</text>
</comment>
<dbReference type="InterPro" id="IPR005467">
    <property type="entry name" value="His_kinase_dom"/>
</dbReference>
<comment type="caution">
    <text evidence="17">The sequence shown here is derived from an EMBL/GenBank/DDBJ whole genome shotgun (WGS) entry which is preliminary data.</text>
</comment>
<protein>
    <recommendedName>
        <fullName evidence="3">Chemotaxis protein CheA</fullName>
        <ecNumber evidence="2">2.7.13.3</ecNumber>
    </recommendedName>
</protein>
<name>A0ABS7H8X4_9HYPH</name>
<dbReference type="InterPro" id="IPR004105">
    <property type="entry name" value="CheA-like_dim"/>
</dbReference>
<dbReference type="PANTHER" id="PTHR43395:SF10">
    <property type="entry name" value="CHEMOTAXIS PROTEIN CHEA"/>
    <property type="match status" value="1"/>
</dbReference>
<keyword evidence="18" id="KW-1185">Reference proteome</keyword>
<dbReference type="Gene3D" id="1.20.120.160">
    <property type="entry name" value="HPT domain"/>
    <property type="match status" value="1"/>
</dbReference>
<dbReference type="CDD" id="cd00731">
    <property type="entry name" value="CheA_reg"/>
    <property type="match status" value="1"/>
</dbReference>
<sequence length="764" mass="81087">MDMNEIKEIFFQECEEQLAELESGLLRLNDGDRDPETVNAVFRAVHSIKGGAGAFALDDLVSFAHVFETTLDCVRSNKLEPTQDVLKVMLKSADVLADLTNVARDGGSVDQARSAQLIRELEALAKGEAPPAAEAPAPKAATPKAASAPKPAPVAAAAAPNDEGFVPVAFSFDDFGGEEEAAIEHPAYEVIFKPKSELYTKGNEATLLLRDLSRLGEMSIHCNMDSLPPLDQMDPEAAYFSWKVSIKTDRGEDAIRSVFEFAEWDCELELIAADAGEGADGETEELPMQPVPFDLSALDEEPHAPLGVVEEEEQIAAAQAVTAAQTASNVVQMAANASRAAAADKGAAAAAAAQNNAQQASAAGQTIRVDLDRVDRLINLVGELVINQAMLSQSVIENDSNGVSSINMGLEELQQLTREIQDSVMAIRAQPVKPVFQRMARTVREIADITGKSVRLVTEGENTEVDKTVIDKLAEPLTHMIRNAVDHGLEMPEKRLAAGKSVEGTVKLTAKHRSGRIVIELSDDGAGINREKVRQKAIDNDLIAADANLSDEEIDNLIFHAGFSTADKVSDLSGRGVGMDVVKRSIQALGGRINISSKPGQGSVFTMSLPLTLAVLDGMVVTVAGQTLVVPLTAIVETLQPDAAAIHSFGATQRLISIRNSFCPLVDVGRILNFRATQANPVEGVALLVESEGGGQRALMVDAIQGQRQVVIKSLEANYTHVPGIAAATILGDGRVALILDVDAVVAASRGQPLHLETSLAAAG</sequence>
<evidence type="ECO:0000256" key="5">
    <source>
        <dbReference type="ARBA" id="ARBA00022553"/>
    </source>
</evidence>
<dbReference type="SUPFAM" id="SSF50341">
    <property type="entry name" value="CheW-like"/>
    <property type="match status" value="1"/>
</dbReference>
<dbReference type="InterPro" id="IPR036641">
    <property type="entry name" value="HPT_dom_sf"/>
</dbReference>
<dbReference type="InterPro" id="IPR004358">
    <property type="entry name" value="Sig_transdc_His_kin-like_C"/>
</dbReference>
<dbReference type="Pfam" id="PF02895">
    <property type="entry name" value="H-kinase_dim"/>
    <property type="match status" value="1"/>
</dbReference>
<reference evidence="17 18" key="1">
    <citation type="journal article" date="2021" name="MBio">
        <title>Poor Competitiveness of Bradyrhizobium in Pigeon Pea Root Colonization in Indian Soils.</title>
        <authorList>
            <person name="Chalasani D."/>
            <person name="Basu A."/>
            <person name="Pullabhotla S.V.S.R.N."/>
            <person name="Jorrin B."/>
            <person name="Neal A.L."/>
            <person name="Poole P.S."/>
            <person name="Podile A.R."/>
            <person name="Tkacz A."/>
        </authorList>
    </citation>
    <scope>NUCLEOTIDE SEQUENCE [LARGE SCALE GENOMIC DNA]</scope>
    <source>
        <strain evidence="17 18">HU44</strain>
    </source>
</reference>
<dbReference type="InterPro" id="IPR002545">
    <property type="entry name" value="CheW-lke_dom"/>
</dbReference>
<dbReference type="Pfam" id="PF01627">
    <property type="entry name" value="Hpt"/>
    <property type="match status" value="1"/>
</dbReference>
<proteinExistence type="predicted"/>
<evidence type="ECO:0000259" key="14">
    <source>
        <dbReference type="PROSITE" id="PS50109"/>
    </source>
</evidence>
<dbReference type="InterPro" id="IPR037006">
    <property type="entry name" value="CheA-like_homodim_sf"/>
</dbReference>
<evidence type="ECO:0000256" key="12">
    <source>
        <dbReference type="PROSITE-ProRule" id="PRU00110"/>
    </source>
</evidence>
<gene>
    <name evidence="17" type="ORF">JNB71_10035</name>
</gene>
<dbReference type="InterPro" id="IPR036890">
    <property type="entry name" value="HATPase_C_sf"/>
</dbReference>
<dbReference type="Gene3D" id="3.30.565.10">
    <property type="entry name" value="Histidine kinase-like ATPase, C-terminal domain"/>
    <property type="match status" value="1"/>
</dbReference>
<dbReference type="Proteomes" id="UP000757604">
    <property type="component" value="Unassembled WGS sequence"/>
</dbReference>
<dbReference type="CDD" id="cd16916">
    <property type="entry name" value="HATPase_CheA-like"/>
    <property type="match status" value="1"/>
</dbReference>
<dbReference type="EC" id="2.7.13.3" evidence="2"/>
<dbReference type="SMART" id="SM00260">
    <property type="entry name" value="CheW"/>
    <property type="match status" value="1"/>
</dbReference>
<dbReference type="SUPFAM" id="SSF47226">
    <property type="entry name" value="Histidine-containing phosphotransfer domain, HPT domain"/>
    <property type="match status" value="1"/>
</dbReference>
<dbReference type="Pfam" id="PF01584">
    <property type="entry name" value="CheW"/>
    <property type="match status" value="1"/>
</dbReference>
<dbReference type="EMBL" id="JAEUAO010000002">
    <property type="protein sequence ID" value="MBW9063657.1"/>
    <property type="molecule type" value="Genomic_DNA"/>
</dbReference>
<dbReference type="Gene3D" id="1.10.287.560">
    <property type="entry name" value="Histidine kinase CheA-like, homodimeric domain"/>
    <property type="match status" value="1"/>
</dbReference>
<keyword evidence="9" id="KW-0067">ATP-binding</keyword>
<dbReference type="InterPro" id="IPR008207">
    <property type="entry name" value="Sig_transdc_His_kin_Hpt_dom"/>
</dbReference>
<organism evidence="17 18">
    <name type="scientific">Rhizobium herbae</name>
    <dbReference type="NCBI Taxonomy" id="508661"/>
    <lineage>
        <taxon>Bacteria</taxon>
        <taxon>Pseudomonadati</taxon>
        <taxon>Pseudomonadota</taxon>
        <taxon>Alphaproteobacteria</taxon>
        <taxon>Hyphomicrobiales</taxon>
        <taxon>Rhizobiaceae</taxon>
        <taxon>Rhizobium/Agrobacterium group</taxon>
        <taxon>Rhizobium</taxon>
    </lineage>
</organism>
<dbReference type="InterPro" id="IPR003594">
    <property type="entry name" value="HATPase_dom"/>
</dbReference>
<evidence type="ECO:0000256" key="1">
    <source>
        <dbReference type="ARBA" id="ARBA00000085"/>
    </source>
</evidence>
<feature type="modified residue" description="Phosphohistidine" evidence="12">
    <location>
        <position position="46"/>
    </location>
</feature>
<feature type="domain" description="Histidine kinase" evidence="14">
    <location>
        <begin position="362"/>
        <end position="613"/>
    </location>
</feature>
<dbReference type="CDD" id="cd00088">
    <property type="entry name" value="HPT"/>
    <property type="match status" value="1"/>
</dbReference>
<evidence type="ECO:0000256" key="11">
    <source>
        <dbReference type="ARBA" id="ARBA00035100"/>
    </source>
</evidence>
<dbReference type="SMART" id="SM00073">
    <property type="entry name" value="HPT"/>
    <property type="match status" value="1"/>
</dbReference>
<dbReference type="Gene3D" id="2.30.30.40">
    <property type="entry name" value="SH3 Domains"/>
    <property type="match status" value="1"/>
</dbReference>
<keyword evidence="7" id="KW-0547">Nucleotide-binding</keyword>
<dbReference type="SMART" id="SM01231">
    <property type="entry name" value="H-kinase_dim"/>
    <property type="match status" value="1"/>
</dbReference>
<evidence type="ECO:0000256" key="13">
    <source>
        <dbReference type="SAM" id="MobiDB-lite"/>
    </source>
</evidence>
<comment type="catalytic activity">
    <reaction evidence="1">
        <text>ATP + protein L-histidine = ADP + protein N-phospho-L-histidine.</text>
        <dbReference type="EC" id="2.7.13.3"/>
    </reaction>
</comment>
<evidence type="ECO:0000256" key="8">
    <source>
        <dbReference type="ARBA" id="ARBA00022777"/>
    </source>
</evidence>
<keyword evidence="10" id="KW-0902">Two-component regulatory system</keyword>
<evidence type="ECO:0000256" key="10">
    <source>
        <dbReference type="ARBA" id="ARBA00023012"/>
    </source>
</evidence>
<dbReference type="PROSITE" id="PS50894">
    <property type="entry name" value="HPT"/>
    <property type="match status" value="1"/>
</dbReference>
<accession>A0ABS7H8X4</accession>
<dbReference type="PROSITE" id="PS50109">
    <property type="entry name" value="HIS_KIN"/>
    <property type="match status" value="1"/>
</dbReference>
<dbReference type="SUPFAM" id="SSF47384">
    <property type="entry name" value="Homodimeric domain of signal transducing histidine kinase"/>
    <property type="match status" value="1"/>
</dbReference>
<dbReference type="RefSeq" id="WP_220371662.1">
    <property type="nucleotide sequence ID" value="NZ_JAEUAO010000002.1"/>
</dbReference>
<feature type="domain" description="CheW-like" evidence="15">
    <location>
        <begin position="615"/>
        <end position="751"/>
    </location>
</feature>
<evidence type="ECO:0000256" key="9">
    <source>
        <dbReference type="ARBA" id="ARBA00022840"/>
    </source>
</evidence>
<dbReference type="Pfam" id="PF02518">
    <property type="entry name" value="HATPase_c"/>
    <property type="match status" value="1"/>
</dbReference>
<evidence type="ECO:0000313" key="18">
    <source>
        <dbReference type="Proteomes" id="UP000757604"/>
    </source>
</evidence>
<keyword evidence="5 12" id="KW-0597">Phosphoprotein</keyword>
<dbReference type="PRINTS" id="PR00344">
    <property type="entry name" value="BCTRLSENSOR"/>
</dbReference>
<dbReference type="InterPro" id="IPR036097">
    <property type="entry name" value="HisK_dim/P_sf"/>
</dbReference>
<feature type="domain" description="HPt" evidence="16">
    <location>
        <begin position="1"/>
        <end position="103"/>
    </location>
</feature>
<evidence type="ECO:0000259" key="16">
    <source>
        <dbReference type="PROSITE" id="PS50894"/>
    </source>
</evidence>
<keyword evidence="8" id="KW-0418">Kinase</keyword>
<dbReference type="InterPro" id="IPR036061">
    <property type="entry name" value="CheW-like_dom_sf"/>
</dbReference>
<evidence type="ECO:0000256" key="7">
    <source>
        <dbReference type="ARBA" id="ARBA00022741"/>
    </source>
</evidence>